<reference evidence="3" key="2">
    <citation type="journal article" date="2021" name="PeerJ">
        <title>Extensive microbial diversity within the chicken gut microbiome revealed by metagenomics and culture.</title>
        <authorList>
            <person name="Gilroy R."/>
            <person name="Ravi A."/>
            <person name="Getino M."/>
            <person name="Pursley I."/>
            <person name="Horton D.L."/>
            <person name="Alikhan N.F."/>
            <person name="Baker D."/>
            <person name="Gharbi K."/>
            <person name="Hall N."/>
            <person name="Watson M."/>
            <person name="Adriaenssens E.M."/>
            <person name="Foster-Nyarko E."/>
            <person name="Jarju S."/>
            <person name="Secka A."/>
            <person name="Antonio M."/>
            <person name="Oren A."/>
            <person name="Chaudhuri R.R."/>
            <person name="La Ragione R."/>
            <person name="Hildebrand F."/>
            <person name="Pallen M.J."/>
        </authorList>
    </citation>
    <scope>NUCLEOTIDE SEQUENCE</scope>
    <source>
        <strain evidence="3">ChiGjej1B1-1684</strain>
    </source>
</reference>
<evidence type="ECO:0000313" key="3">
    <source>
        <dbReference type="EMBL" id="HIU49826.1"/>
    </source>
</evidence>
<feature type="transmembrane region" description="Helical" evidence="2">
    <location>
        <begin position="27"/>
        <end position="48"/>
    </location>
</feature>
<keyword evidence="2" id="KW-0812">Transmembrane</keyword>
<reference evidence="3" key="1">
    <citation type="submission" date="2020-10" db="EMBL/GenBank/DDBJ databases">
        <authorList>
            <person name="Gilroy R."/>
        </authorList>
    </citation>
    <scope>NUCLEOTIDE SEQUENCE</scope>
    <source>
        <strain evidence="3">ChiGjej1B1-1684</strain>
    </source>
</reference>
<dbReference type="InterPro" id="IPR025945">
    <property type="entry name" value="DHHW"/>
</dbReference>
<sequence>MSEIKNNGNRRYSEEAPVKPEKKKRNFLPAIITILTIIIIAGVVVAFYPEIIFGDKDSQGNDNNQTSTTAETTEENTEESLPDGSLHVVPEAAGSVYVAGDTGFGAYYFSESAADVYVEMIDKAQKKLDGIADVYDILVPTSVGIMLDDESQEAMGISNQGDAIDYIYSGISETNSNVKTVDVFSTLKNHNSEYIYFRTDHHWTALGAYYAYVQYCNAKGIEPTPLEDYETIEFTDFVGSFYYESDKVEALAENPDTLTAYIPKTTNDMMYVDENLEEIQWNIIMDVTGWDNSSYYSCFAAGDEIYAQIDNPNVDNGESCVVIKESYGNAFIPFLADHYEHIYIVDYRYFYDYPQYENSVYKLVTENNVNDVIFINNSDAMTNTSASELMSDMFN</sequence>
<evidence type="ECO:0000256" key="2">
    <source>
        <dbReference type="SAM" id="Phobius"/>
    </source>
</evidence>
<accession>A0A9D1LXM8</accession>
<dbReference type="EMBL" id="DVNG01000031">
    <property type="protein sequence ID" value="HIU49826.1"/>
    <property type="molecule type" value="Genomic_DNA"/>
</dbReference>
<protein>
    <recommendedName>
        <fullName evidence="5">AlgX/AlgJ SGNH hydrolase-like domain-containing protein</fullName>
    </recommendedName>
</protein>
<keyword evidence="2" id="KW-0472">Membrane</keyword>
<proteinExistence type="predicted"/>
<evidence type="ECO:0000256" key="1">
    <source>
        <dbReference type="SAM" id="MobiDB-lite"/>
    </source>
</evidence>
<gene>
    <name evidence="3" type="ORF">IAD22_02265</name>
</gene>
<dbReference type="Pfam" id="PF14286">
    <property type="entry name" value="DHHW"/>
    <property type="match status" value="1"/>
</dbReference>
<feature type="compositionally biased region" description="Acidic residues" evidence="1">
    <location>
        <begin position="72"/>
        <end position="81"/>
    </location>
</feature>
<dbReference type="Proteomes" id="UP000824118">
    <property type="component" value="Unassembled WGS sequence"/>
</dbReference>
<feature type="region of interest" description="Disordered" evidence="1">
    <location>
        <begin position="57"/>
        <end position="85"/>
    </location>
</feature>
<name>A0A9D1LXM8_9FIRM</name>
<comment type="caution">
    <text evidence="3">The sequence shown here is derived from an EMBL/GenBank/DDBJ whole genome shotgun (WGS) entry which is preliminary data.</text>
</comment>
<evidence type="ECO:0008006" key="5">
    <source>
        <dbReference type="Google" id="ProtNLM"/>
    </source>
</evidence>
<organism evidence="3 4">
    <name type="scientific">Candidatus Limousia pullorum</name>
    <dbReference type="NCBI Taxonomy" id="2840860"/>
    <lineage>
        <taxon>Bacteria</taxon>
        <taxon>Bacillati</taxon>
        <taxon>Bacillota</taxon>
        <taxon>Clostridia</taxon>
        <taxon>Eubacteriales</taxon>
        <taxon>Oscillospiraceae</taxon>
        <taxon>Oscillospiraceae incertae sedis</taxon>
        <taxon>Candidatus Limousia</taxon>
    </lineage>
</organism>
<keyword evidence="2" id="KW-1133">Transmembrane helix</keyword>
<dbReference type="AlphaFoldDB" id="A0A9D1LXM8"/>
<evidence type="ECO:0000313" key="4">
    <source>
        <dbReference type="Proteomes" id="UP000824118"/>
    </source>
</evidence>